<evidence type="ECO:0000313" key="2">
    <source>
        <dbReference type="Proteomes" id="UP000196331"/>
    </source>
</evidence>
<name>A0A1R4I5F0_9GAMM</name>
<organism evidence="1 2">
    <name type="scientific">Halomonas citrativorans</name>
    <dbReference type="NCBI Taxonomy" id="2742612"/>
    <lineage>
        <taxon>Bacteria</taxon>
        <taxon>Pseudomonadati</taxon>
        <taxon>Pseudomonadota</taxon>
        <taxon>Gammaproteobacteria</taxon>
        <taxon>Oceanospirillales</taxon>
        <taxon>Halomonadaceae</taxon>
        <taxon>Halomonas</taxon>
    </lineage>
</organism>
<dbReference type="Proteomes" id="UP000196331">
    <property type="component" value="Unassembled WGS sequence"/>
</dbReference>
<comment type="caution">
    <text evidence="1">The sequence shown here is derived from an EMBL/GenBank/DDBJ whole genome shotgun (WGS) entry which is preliminary data.</text>
</comment>
<protein>
    <submittedName>
        <fullName evidence="1">Uncharacterized protein</fullName>
    </submittedName>
</protein>
<dbReference type="EMBL" id="FUKM01000059">
    <property type="protein sequence ID" value="SJN14979.1"/>
    <property type="molecule type" value="Genomic_DNA"/>
</dbReference>
<accession>A0A1R4I5F0</accession>
<dbReference type="AlphaFoldDB" id="A0A1R4I5F0"/>
<dbReference type="RefSeq" id="WP_140399007.1">
    <property type="nucleotide sequence ID" value="NZ_FUKM01000059.1"/>
</dbReference>
<gene>
    <name evidence="1" type="ORF">CZ787_17860</name>
</gene>
<sequence length="60" mass="7029">MADVVPPAGYNESASNFYQRTGWQDELCLAICLDDARWIVICLELPYKQVKKHFRLLNRE</sequence>
<proteinExistence type="predicted"/>
<evidence type="ECO:0000313" key="1">
    <source>
        <dbReference type="EMBL" id="SJN14979.1"/>
    </source>
</evidence>
<dbReference type="OrthoDB" id="343383at2"/>
<reference evidence="1 2" key="1">
    <citation type="submission" date="2017-02" db="EMBL/GenBank/DDBJ databases">
        <authorList>
            <person name="Dridi B."/>
        </authorList>
    </citation>
    <scope>NUCLEOTIDE SEQUENCE [LARGE SCALE GENOMIC DNA]</scope>
    <source>
        <strain evidence="1 2">JB380</strain>
    </source>
</reference>